<feature type="compositionally biased region" description="Basic and acidic residues" evidence="1">
    <location>
        <begin position="166"/>
        <end position="184"/>
    </location>
</feature>
<evidence type="ECO:0000259" key="3">
    <source>
        <dbReference type="Pfam" id="PF01471"/>
    </source>
</evidence>
<reference evidence="4 5" key="2">
    <citation type="journal article" date="2021" name="AMB Express">
        <title>Isolation and characterisation of Methylocystis spp. for poly-3-hydroxybutyrate production using waste methane feedstocks.</title>
        <authorList>
            <person name="Rumah B.L."/>
            <person name="Stead C.E."/>
            <person name="Claxton Stevens B.H."/>
            <person name="Minton N.P."/>
            <person name="Grosse-Honebrink A."/>
            <person name="Zhang Y."/>
        </authorList>
    </citation>
    <scope>NUCLEOTIDE SEQUENCE [LARGE SCALE GENOMIC DNA]</scope>
    <source>
        <strain evidence="4 5">BRCS1</strain>
    </source>
</reference>
<feature type="region of interest" description="Disordered" evidence="1">
    <location>
        <begin position="125"/>
        <end position="146"/>
    </location>
</feature>
<keyword evidence="2" id="KW-1133">Transmembrane helix</keyword>
<evidence type="ECO:0000256" key="2">
    <source>
        <dbReference type="SAM" id="Phobius"/>
    </source>
</evidence>
<dbReference type="Proteomes" id="UP000424673">
    <property type="component" value="Chromosome"/>
</dbReference>
<keyword evidence="5" id="KW-1185">Reference proteome</keyword>
<feature type="domain" description="Peptidoglycan binding-like" evidence="3">
    <location>
        <begin position="193"/>
        <end position="246"/>
    </location>
</feature>
<feature type="transmembrane region" description="Helical" evidence="2">
    <location>
        <begin position="42"/>
        <end position="65"/>
    </location>
</feature>
<dbReference type="Gene3D" id="1.10.101.10">
    <property type="entry name" value="PGBD-like superfamily/PGBD"/>
    <property type="match status" value="1"/>
</dbReference>
<dbReference type="EMBL" id="CP044328">
    <property type="protein sequence ID" value="QGM94946.1"/>
    <property type="molecule type" value="Genomic_DNA"/>
</dbReference>
<evidence type="ECO:0000256" key="1">
    <source>
        <dbReference type="SAM" id="MobiDB-lite"/>
    </source>
</evidence>
<dbReference type="InterPro" id="IPR002477">
    <property type="entry name" value="Peptidoglycan-bd-like"/>
</dbReference>
<evidence type="ECO:0000313" key="4">
    <source>
        <dbReference type="EMBL" id="QGM94946.1"/>
    </source>
</evidence>
<dbReference type="InterPro" id="IPR036365">
    <property type="entry name" value="PGBD-like_sf"/>
</dbReference>
<accession>A0ABX6EJJ5</accession>
<evidence type="ECO:0000313" key="5">
    <source>
        <dbReference type="Proteomes" id="UP000424673"/>
    </source>
</evidence>
<dbReference type="InterPro" id="IPR036366">
    <property type="entry name" value="PGBDSf"/>
</dbReference>
<proteinExistence type="predicted"/>
<gene>
    <name evidence="4" type="ORF">F7D13_13430</name>
</gene>
<keyword evidence="2" id="KW-0472">Membrane</keyword>
<organism evidence="4 5">
    <name type="scientific">Methylocystis rosea</name>
    <dbReference type="NCBI Taxonomy" id="173366"/>
    <lineage>
        <taxon>Bacteria</taxon>
        <taxon>Pseudomonadati</taxon>
        <taxon>Pseudomonadota</taxon>
        <taxon>Alphaproteobacteria</taxon>
        <taxon>Hyphomicrobiales</taxon>
        <taxon>Methylocystaceae</taxon>
        <taxon>Methylocystis</taxon>
    </lineage>
</organism>
<dbReference type="SUPFAM" id="SSF47090">
    <property type="entry name" value="PGBD-like"/>
    <property type="match status" value="1"/>
</dbReference>
<feature type="region of interest" description="Disordered" evidence="1">
    <location>
        <begin position="85"/>
        <end position="111"/>
    </location>
</feature>
<sequence>MRDASLYASRFQASPADRAPPRDTRRNGRRSILARMFGAKRIGVMLILGIAAVAAIGVPMNALFLQDGRHPAPLFSAHPSNAVLGAPTAPARAPAVEARTERDANVPARSAPKDLIASKIEKLDAAKSPDGGKSAPAKADPPHTADKKRDAIGLLIVGDPPPLKASVDKSNKADKADKADKAAGADKTAAVDKNVLYAQRALLKLGYVVRSDGVLNGATRHALEKFEGDAGLPVKGRITPKVLQQLAARSRLPLP</sequence>
<keyword evidence="2" id="KW-0812">Transmembrane</keyword>
<dbReference type="Pfam" id="PF01471">
    <property type="entry name" value="PG_binding_1"/>
    <property type="match status" value="1"/>
</dbReference>
<name>A0ABX6EJJ5_9HYPH</name>
<reference evidence="5" key="1">
    <citation type="submission" date="2019-09" db="EMBL/GenBank/DDBJ databases">
        <title>Isolation and complete genome sequencing of Methylocystis species.</title>
        <authorList>
            <person name="Rumah B.L."/>
            <person name="Stead C.E."/>
            <person name="Stevens B.C."/>
            <person name="Minton N.P."/>
            <person name="Grosse-Honebrink A."/>
            <person name="Zhang Y."/>
        </authorList>
    </citation>
    <scope>NUCLEOTIDE SEQUENCE [LARGE SCALE GENOMIC DNA]</scope>
    <source>
        <strain evidence="5">BRCS1</strain>
    </source>
</reference>
<feature type="region of interest" description="Disordered" evidence="1">
    <location>
        <begin position="1"/>
        <end position="27"/>
    </location>
</feature>
<protein>
    <submittedName>
        <fullName evidence="4">Peptidoglycan-binding protein</fullName>
    </submittedName>
</protein>
<feature type="region of interest" description="Disordered" evidence="1">
    <location>
        <begin position="158"/>
        <end position="185"/>
    </location>
</feature>